<proteinExistence type="predicted"/>
<evidence type="ECO:0000313" key="3">
    <source>
        <dbReference type="Proteomes" id="UP001318040"/>
    </source>
</evidence>
<feature type="coiled-coil region" evidence="1">
    <location>
        <begin position="131"/>
        <end position="158"/>
    </location>
</feature>
<dbReference type="AlphaFoldDB" id="A0AAJ7SKJ7"/>
<dbReference type="RefSeq" id="XP_032801041.1">
    <property type="nucleotide sequence ID" value="XM_032945150.1"/>
</dbReference>
<accession>A0AAJ7SKJ7</accession>
<evidence type="ECO:0000256" key="1">
    <source>
        <dbReference type="SAM" id="Coils"/>
    </source>
</evidence>
<feature type="region of interest" description="Disordered" evidence="2">
    <location>
        <begin position="220"/>
        <end position="262"/>
    </location>
</feature>
<reference evidence="4 5" key="1">
    <citation type="submission" date="2025-04" db="UniProtKB">
        <authorList>
            <consortium name="RefSeq"/>
        </authorList>
    </citation>
    <scope>IDENTIFICATION</scope>
    <source>
        <tissue evidence="4 5">Sperm</tissue>
    </source>
</reference>
<dbReference type="RefSeq" id="XP_032801042.1">
    <property type="nucleotide sequence ID" value="XM_032945151.1"/>
</dbReference>
<evidence type="ECO:0000313" key="4">
    <source>
        <dbReference type="RefSeq" id="XP_032801040.1"/>
    </source>
</evidence>
<evidence type="ECO:0000313" key="5">
    <source>
        <dbReference type="RefSeq" id="XP_032801041.1"/>
    </source>
</evidence>
<gene>
    <name evidence="4 5 6" type="primary">LOC116937988</name>
</gene>
<name>A0AAJ7SKJ7_PETMA</name>
<evidence type="ECO:0000256" key="2">
    <source>
        <dbReference type="SAM" id="MobiDB-lite"/>
    </source>
</evidence>
<keyword evidence="3" id="KW-1185">Reference proteome</keyword>
<dbReference type="Proteomes" id="UP001318040">
    <property type="component" value="Unplaced"/>
</dbReference>
<feature type="compositionally biased region" description="Basic and acidic residues" evidence="2">
    <location>
        <begin position="240"/>
        <end position="249"/>
    </location>
</feature>
<dbReference type="RefSeq" id="XP_032801040.1">
    <property type="nucleotide sequence ID" value="XM_032945149.1"/>
</dbReference>
<evidence type="ECO:0000313" key="6">
    <source>
        <dbReference type="RefSeq" id="XP_032801042.1"/>
    </source>
</evidence>
<sequence>MLHQLKKNHAEELMAHSQAINSLQVELEAVRWGEREEQLRREHDATLHLAYIELAEYRASHMHDDSEYDAHVVHITVLQKALKERDELLRRSEADLVAAREEARERGTETERLGTEAAELRANMRDLFTNQEVQQTEVDNLRHEVLELQQRLQEANACCEETGNSLEQQTDFLKAELGVSRAEEAARAQEVVQLQHTLQHTDAEMECMHGQIRRAAAPAEGVGGARPGTWDGEGAAAGRAPERGLRAGDRAGGGPAHPHRCF</sequence>
<protein>
    <submittedName>
        <fullName evidence="4 5">TATA element modulatory factor-like isoform X2</fullName>
    </submittedName>
</protein>
<organism evidence="3 6">
    <name type="scientific">Petromyzon marinus</name>
    <name type="common">Sea lamprey</name>
    <dbReference type="NCBI Taxonomy" id="7757"/>
    <lineage>
        <taxon>Eukaryota</taxon>
        <taxon>Metazoa</taxon>
        <taxon>Chordata</taxon>
        <taxon>Craniata</taxon>
        <taxon>Vertebrata</taxon>
        <taxon>Cyclostomata</taxon>
        <taxon>Hyperoartia</taxon>
        <taxon>Petromyzontiformes</taxon>
        <taxon>Petromyzontidae</taxon>
        <taxon>Petromyzon</taxon>
    </lineage>
</organism>
<keyword evidence="1" id="KW-0175">Coiled coil</keyword>